<dbReference type="PANTHER" id="PTHR15032">
    <property type="entry name" value="N-ACYL-PHOSPHATIDYLETHANOLAMINE-HYDROLYZING PHOSPHOLIPASE D"/>
    <property type="match status" value="1"/>
</dbReference>
<dbReference type="PIRSF" id="PIRSF038896">
    <property type="entry name" value="NAPE-PLD"/>
    <property type="match status" value="1"/>
</dbReference>
<name>A0A0D6MKY1_9PROT</name>
<dbReference type="Gene3D" id="3.60.15.10">
    <property type="entry name" value="Ribonuclease Z/Hydroxyacylglutathione hydrolase-like"/>
    <property type="match status" value="1"/>
</dbReference>
<evidence type="ECO:0000256" key="1">
    <source>
        <dbReference type="SAM" id="MobiDB-lite"/>
    </source>
</evidence>
<dbReference type="GO" id="GO:0005737">
    <property type="term" value="C:cytoplasm"/>
    <property type="evidence" value="ECO:0007669"/>
    <property type="project" value="TreeGrafter"/>
</dbReference>
<dbReference type="Pfam" id="PF12706">
    <property type="entry name" value="Lactamase_B_2"/>
    <property type="match status" value="1"/>
</dbReference>
<dbReference type="SUPFAM" id="SSF56281">
    <property type="entry name" value="Metallo-hydrolase/oxidoreductase"/>
    <property type="match status" value="1"/>
</dbReference>
<dbReference type="InterPro" id="IPR001279">
    <property type="entry name" value="Metallo-B-lactamas"/>
</dbReference>
<dbReference type="EMBL" id="BALE01000017">
    <property type="protein sequence ID" value="GAN54136.1"/>
    <property type="molecule type" value="Genomic_DNA"/>
</dbReference>
<evidence type="ECO:0000313" key="4">
    <source>
        <dbReference type="Proteomes" id="UP000032679"/>
    </source>
</evidence>
<feature type="domain" description="Metallo-beta-lactamase" evidence="2">
    <location>
        <begin position="93"/>
        <end position="295"/>
    </location>
</feature>
<dbReference type="InterPro" id="IPR036866">
    <property type="entry name" value="RibonucZ/Hydroxyglut_hydro"/>
</dbReference>
<organism evidence="3 4">
    <name type="scientific">Tanticharoenia sakaeratensis NBRC 103193</name>
    <dbReference type="NCBI Taxonomy" id="1231623"/>
    <lineage>
        <taxon>Bacteria</taxon>
        <taxon>Pseudomonadati</taxon>
        <taxon>Pseudomonadota</taxon>
        <taxon>Alphaproteobacteria</taxon>
        <taxon>Acetobacterales</taxon>
        <taxon>Acetobacteraceae</taxon>
        <taxon>Tanticharoenia</taxon>
    </lineage>
</organism>
<protein>
    <submittedName>
        <fullName evidence="3">N-acyl-phosphatidylethanolamine-hydrolyzing phospholipase D</fullName>
    </submittedName>
</protein>
<sequence>MPPLNPDHFDGRRFFNPISFRRSGEPLPHPHGFGTIWRWQRDRIGKWPDHLPTHTPAGDPKASPPPGTVAITFLGHAAFLLRIGRIGRPPLTILTDPVFSERCSPFRNRGPRRVVPPGRPLSALPRIDVVLVSHCHYDHLDLQSLRSIAQRDDPVAITPLGNGALLRKAGLAQVVERDWWENVRLPCGTRITVTPARHGSARTPFDRNRRLWGGFMIETENANEPSPTRVFFAGDSGHGTHWSAIRAKLGAPDIALLPIGAYEPRTIMRRVHMNPEEAVEACIELDAVHAIGMHFGTFRLTDEPIGEPPVRFAMAAEARGLPHGRCFTLGLGDVTVLPTSHTNPLQPPDAS</sequence>
<dbReference type="AlphaFoldDB" id="A0A0D6MKY1"/>
<dbReference type="PANTHER" id="PTHR15032:SF36">
    <property type="entry name" value="METALLO-BETA-LACTAMASE DOMAIN-CONTAINING PROTEIN"/>
    <property type="match status" value="1"/>
</dbReference>
<dbReference type="Proteomes" id="UP000032679">
    <property type="component" value="Unassembled WGS sequence"/>
</dbReference>
<evidence type="ECO:0000313" key="3">
    <source>
        <dbReference type="EMBL" id="GAN54136.1"/>
    </source>
</evidence>
<reference evidence="3 4" key="1">
    <citation type="submission" date="2012-10" db="EMBL/GenBank/DDBJ databases">
        <title>Genome sequencing of Tanticharoenia sakaeratensis NBRC 103193.</title>
        <authorList>
            <person name="Azuma Y."/>
            <person name="Hadano H."/>
            <person name="Hirakawa H."/>
            <person name="Matsushita K."/>
        </authorList>
    </citation>
    <scope>NUCLEOTIDE SEQUENCE [LARGE SCALE GENOMIC DNA]</scope>
    <source>
        <strain evidence="3 4">NBRC 103193</strain>
    </source>
</reference>
<dbReference type="STRING" id="1231623.Tasa_017_019"/>
<dbReference type="GO" id="GO:0070290">
    <property type="term" value="F:N-acylphosphatidylethanolamine-specific phospholipase D activity"/>
    <property type="evidence" value="ECO:0007669"/>
    <property type="project" value="InterPro"/>
</dbReference>
<keyword evidence="4" id="KW-1185">Reference proteome</keyword>
<feature type="region of interest" description="Disordered" evidence="1">
    <location>
        <begin position="48"/>
        <end position="67"/>
    </location>
</feature>
<dbReference type="InterPro" id="IPR024884">
    <property type="entry name" value="NAPE-PLD"/>
</dbReference>
<comment type="caution">
    <text evidence="3">The sequence shown here is derived from an EMBL/GenBank/DDBJ whole genome shotgun (WGS) entry which is preliminary data.</text>
</comment>
<gene>
    <name evidence="3" type="ORF">Tasa_017_019</name>
</gene>
<accession>A0A0D6MKY1</accession>
<evidence type="ECO:0000259" key="2">
    <source>
        <dbReference type="Pfam" id="PF12706"/>
    </source>
</evidence>
<proteinExistence type="predicted"/>
<dbReference type="GO" id="GO:0008270">
    <property type="term" value="F:zinc ion binding"/>
    <property type="evidence" value="ECO:0007669"/>
    <property type="project" value="InterPro"/>
</dbReference>
<dbReference type="RefSeq" id="WP_048848691.1">
    <property type="nucleotide sequence ID" value="NZ_BALE01000017.1"/>
</dbReference>